<dbReference type="InterPro" id="IPR044861">
    <property type="entry name" value="IPNS-like_FE2OG_OXY"/>
</dbReference>
<sequence>MMDGREEAVPVTIDLDQFPAQVGKLIEACEALGCFRVINHKIPVQLMSEMKSIVRNLFDLPTETKRRNTDTIVSSGYVEPTPKYPLYEALGFYGSNLFEAVDAFCGQLDVTVHQRETIKTYAHEVHNLAMEIGHKIAQGLGVEGDLCREWPIQFKINKYSFTKKTLGSPGIQLHTDSGFLTVLQEDECVGGFQVMDKSSRFIPVDPIAGSFLVNLGDVAKAWSNGRFCNAKHRVQCIEPGIRLTITVFILGPKEEMVEVPPELVDVDHPRLYLPFDYQDYRKRRISMGQVAGEALELYTIQNA</sequence>
<dbReference type="EMBL" id="QPKB01000010">
    <property type="protein sequence ID" value="RWR94417.1"/>
    <property type="molecule type" value="Genomic_DNA"/>
</dbReference>
<dbReference type="PROSITE" id="PS51471">
    <property type="entry name" value="FE2OG_OXY"/>
    <property type="match status" value="1"/>
</dbReference>
<keyword evidence="6" id="KW-0560">Oxidoreductase</keyword>
<proteinExistence type="inferred from homology"/>
<dbReference type="InterPro" id="IPR027443">
    <property type="entry name" value="IPNS-like_sf"/>
</dbReference>
<dbReference type="OrthoDB" id="288590at2759"/>
<evidence type="ECO:0000313" key="8">
    <source>
        <dbReference type="EMBL" id="RWR94417.1"/>
    </source>
</evidence>
<protein>
    <recommendedName>
        <fullName evidence="4">2-oxoglutarate-dependent dioxygenase DAO</fullName>
    </recommendedName>
    <alternativeName>
        <fullName evidence="5">Protein DIOXYGENASE FOR AUXIN OXIDATION</fullName>
    </alternativeName>
</protein>
<comment type="caution">
    <text evidence="8">The sequence shown here is derived from an EMBL/GenBank/DDBJ whole genome shotgun (WGS) entry which is preliminary data.</text>
</comment>
<evidence type="ECO:0000256" key="4">
    <source>
        <dbReference type="ARBA" id="ARBA00074102"/>
    </source>
</evidence>
<accession>A0A3S3NU45</accession>
<dbReference type="GO" id="GO:0046872">
    <property type="term" value="F:metal ion binding"/>
    <property type="evidence" value="ECO:0007669"/>
    <property type="project" value="UniProtKB-KW"/>
</dbReference>
<organism evidence="8 9">
    <name type="scientific">Cinnamomum micranthum f. kanehirae</name>
    <dbReference type="NCBI Taxonomy" id="337451"/>
    <lineage>
        <taxon>Eukaryota</taxon>
        <taxon>Viridiplantae</taxon>
        <taxon>Streptophyta</taxon>
        <taxon>Embryophyta</taxon>
        <taxon>Tracheophyta</taxon>
        <taxon>Spermatophyta</taxon>
        <taxon>Magnoliopsida</taxon>
        <taxon>Magnoliidae</taxon>
        <taxon>Laurales</taxon>
        <taxon>Lauraceae</taxon>
        <taxon>Cinnamomum</taxon>
    </lineage>
</organism>
<dbReference type="Gene3D" id="2.60.120.330">
    <property type="entry name" value="B-lactam Antibiotic, Isopenicillin N Synthase, Chain"/>
    <property type="match status" value="1"/>
</dbReference>
<evidence type="ECO:0000256" key="6">
    <source>
        <dbReference type="RuleBase" id="RU003682"/>
    </source>
</evidence>
<dbReference type="Proteomes" id="UP000283530">
    <property type="component" value="Unassembled WGS sequence"/>
</dbReference>
<dbReference type="GO" id="GO:0051213">
    <property type="term" value="F:dioxygenase activity"/>
    <property type="evidence" value="ECO:0007669"/>
    <property type="project" value="UniProtKB-KW"/>
</dbReference>
<evidence type="ECO:0000313" key="9">
    <source>
        <dbReference type="Proteomes" id="UP000283530"/>
    </source>
</evidence>
<dbReference type="STRING" id="337451.A0A3S3NU45"/>
<keyword evidence="1 6" id="KW-0479">Metal-binding</keyword>
<dbReference type="InterPro" id="IPR050231">
    <property type="entry name" value="Iron_ascorbate_oxido_reductase"/>
</dbReference>
<evidence type="ECO:0000256" key="3">
    <source>
        <dbReference type="ARBA" id="ARBA00054658"/>
    </source>
</evidence>
<evidence type="ECO:0000256" key="5">
    <source>
        <dbReference type="ARBA" id="ARBA00076740"/>
    </source>
</evidence>
<evidence type="ECO:0000256" key="2">
    <source>
        <dbReference type="ARBA" id="ARBA00023004"/>
    </source>
</evidence>
<gene>
    <name evidence="8" type="ORF">CKAN_02370700</name>
</gene>
<evidence type="ECO:0000256" key="1">
    <source>
        <dbReference type="ARBA" id="ARBA00022723"/>
    </source>
</evidence>
<dbReference type="FunFam" id="2.60.120.330:FF:000017">
    <property type="entry name" value="2-oxoglutarate-dependent dioxygenase DAO"/>
    <property type="match status" value="1"/>
</dbReference>
<dbReference type="PANTHER" id="PTHR47990">
    <property type="entry name" value="2-OXOGLUTARATE (2OG) AND FE(II)-DEPENDENT OXYGENASE SUPERFAMILY PROTEIN-RELATED"/>
    <property type="match status" value="1"/>
</dbReference>
<dbReference type="Pfam" id="PF14226">
    <property type="entry name" value="DIOX_N"/>
    <property type="match status" value="1"/>
</dbReference>
<dbReference type="InterPro" id="IPR005123">
    <property type="entry name" value="Oxoglu/Fe-dep_dioxygenase_dom"/>
</dbReference>
<name>A0A3S3NU45_9MAGN</name>
<dbReference type="AlphaFoldDB" id="A0A3S3NU45"/>
<reference evidence="8 9" key="1">
    <citation type="journal article" date="2019" name="Nat. Plants">
        <title>Stout camphor tree genome fills gaps in understanding of flowering plant genome evolution.</title>
        <authorList>
            <person name="Chaw S.M."/>
            <person name="Liu Y.C."/>
            <person name="Wu Y.W."/>
            <person name="Wang H.Y."/>
            <person name="Lin C.I."/>
            <person name="Wu C.S."/>
            <person name="Ke H.M."/>
            <person name="Chang L.Y."/>
            <person name="Hsu C.Y."/>
            <person name="Yang H.T."/>
            <person name="Sudianto E."/>
            <person name="Hsu M.H."/>
            <person name="Wu K.P."/>
            <person name="Wang L.N."/>
            <person name="Leebens-Mack J.H."/>
            <person name="Tsai I.J."/>
        </authorList>
    </citation>
    <scope>NUCLEOTIDE SEQUENCE [LARGE SCALE GENOMIC DNA]</scope>
    <source>
        <strain evidence="9">cv. Chaw 1501</strain>
        <tissue evidence="8">Young leaves</tissue>
    </source>
</reference>
<feature type="domain" description="Fe2OG dioxygenase" evidence="7">
    <location>
        <begin position="147"/>
        <end position="251"/>
    </location>
</feature>
<dbReference type="Pfam" id="PF03171">
    <property type="entry name" value="2OG-FeII_Oxy"/>
    <property type="match status" value="1"/>
</dbReference>
<comment type="function">
    <text evidence="3">2-oxoglutarate-dependent dioxygenase essential for auxin catabolism and maintenance of auxin homeostasis in reproductive organs. Catalyzes the irreversible oxidation of indole-3-acetic acid (IAA) to the biologically inactive 2-oxoindole-3-acetic acid (OxIAA).</text>
</comment>
<keyword evidence="2 6" id="KW-0408">Iron</keyword>
<keyword evidence="8" id="KW-0223">Dioxygenase</keyword>
<comment type="similarity">
    <text evidence="6">Belongs to the iron/ascorbate-dependent oxidoreductase family.</text>
</comment>
<keyword evidence="9" id="KW-1185">Reference proteome</keyword>
<evidence type="ECO:0000259" key="7">
    <source>
        <dbReference type="PROSITE" id="PS51471"/>
    </source>
</evidence>
<dbReference type="SUPFAM" id="SSF51197">
    <property type="entry name" value="Clavaminate synthase-like"/>
    <property type="match status" value="1"/>
</dbReference>
<dbReference type="InterPro" id="IPR026992">
    <property type="entry name" value="DIOX_N"/>
</dbReference>